<keyword evidence="3" id="KW-1185">Reference proteome</keyword>
<accession>A0AAD7S0K6</accession>
<dbReference type="AlphaFoldDB" id="A0AAD7S0K6"/>
<sequence>MYQRAEICLPRKKRVPDTFHSNTYRIFDERLPERLPSCKAYKEHSYPRRSSEECSLNKTHNIPQPRNVRFIRTNVRWLNEPIAHVETETTADDQCRWWPNGYDQSVARAAPYRRDSVQQAGLPDGRARLRAQHQERVQPQHLCSHRHRPHTEPHRPPYRPG</sequence>
<dbReference type="PANTHER" id="PTHR35087">
    <property type="entry name" value="SIMILAR TO HYPOTHETICAL PROTEIN FLJ40298"/>
    <property type="match status" value="1"/>
</dbReference>
<protein>
    <submittedName>
        <fullName evidence="2">Uncharacterized protein</fullName>
    </submittedName>
</protein>
<dbReference type="InterPro" id="IPR031365">
    <property type="entry name" value="CMIP6"/>
</dbReference>
<dbReference type="EMBL" id="JAINUG010000146">
    <property type="protein sequence ID" value="KAJ8392406.1"/>
    <property type="molecule type" value="Genomic_DNA"/>
</dbReference>
<evidence type="ECO:0000256" key="1">
    <source>
        <dbReference type="SAM" id="MobiDB-lite"/>
    </source>
</evidence>
<gene>
    <name evidence="2" type="ORF">AAFF_G00075310</name>
</gene>
<evidence type="ECO:0000313" key="2">
    <source>
        <dbReference type="EMBL" id="KAJ8392406.1"/>
    </source>
</evidence>
<reference evidence="2" key="1">
    <citation type="journal article" date="2023" name="Science">
        <title>Genome structures resolve the early diversification of teleost fishes.</title>
        <authorList>
            <person name="Parey E."/>
            <person name="Louis A."/>
            <person name="Montfort J."/>
            <person name="Bouchez O."/>
            <person name="Roques C."/>
            <person name="Iampietro C."/>
            <person name="Lluch J."/>
            <person name="Castinel A."/>
            <person name="Donnadieu C."/>
            <person name="Desvignes T."/>
            <person name="Floi Bucao C."/>
            <person name="Jouanno E."/>
            <person name="Wen M."/>
            <person name="Mejri S."/>
            <person name="Dirks R."/>
            <person name="Jansen H."/>
            <person name="Henkel C."/>
            <person name="Chen W.J."/>
            <person name="Zahm M."/>
            <person name="Cabau C."/>
            <person name="Klopp C."/>
            <person name="Thompson A.W."/>
            <person name="Robinson-Rechavi M."/>
            <person name="Braasch I."/>
            <person name="Lecointre G."/>
            <person name="Bobe J."/>
            <person name="Postlethwait J.H."/>
            <person name="Berthelot C."/>
            <person name="Roest Crollius H."/>
            <person name="Guiguen Y."/>
        </authorList>
    </citation>
    <scope>NUCLEOTIDE SEQUENCE</scope>
    <source>
        <strain evidence="2">NC1722</strain>
    </source>
</reference>
<dbReference type="PANTHER" id="PTHR35087:SF1">
    <property type="entry name" value="RIKEN CDNA 4930505A04 GENE"/>
    <property type="match status" value="1"/>
</dbReference>
<comment type="caution">
    <text evidence="2">The sequence shown here is derived from an EMBL/GenBank/DDBJ whole genome shotgun (WGS) entry which is preliminary data.</text>
</comment>
<proteinExistence type="predicted"/>
<feature type="region of interest" description="Disordered" evidence="1">
    <location>
        <begin position="132"/>
        <end position="161"/>
    </location>
</feature>
<organism evidence="2 3">
    <name type="scientific">Aldrovandia affinis</name>
    <dbReference type="NCBI Taxonomy" id="143900"/>
    <lineage>
        <taxon>Eukaryota</taxon>
        <taxon>Metazoa</taxon>
        <taxon>Chordata</taxon>
        <taxon>Craniata</taxon>
        <taxon>Vertebrata</taxon>
        <taxon>Euteleostomi</taxon>
        <taxon>Actinopterygii</taxon>
        <taxon>Neopterygii</taxon>
        <taxon>Teleostei</taxon>
        <taxon>Notacanthiformes</taxon>
        <taxon>Halosauridae</taxon>
        <taxon>Aldrovandia</taxon>
    </lineage>
</organism>
<dbReference type="Pfam" id="PF15667">
    <property type="entry name" value="CMIP6"/>
    <property type="match status" value="1"/>
</dbReference>
<name>A0AAD7S0K6_9TELE</name>
<evidence type="ECO:0000313" key="3">
    <source>
        <dbReference type="Proteomes" id="UP001221898"/>
    </source>
</evidence>
<dbReference type="Proteomes" id="UP001221898">
    <property type="component" value="Unassembled WGS sequence"/>
</dbReference>